<evidence type="ECO:0000313" key="2">
    <source>
        <dbReference type="Proteomes" id="UP000091820"/>
    </source>
</evidence>
<dbReference type="EnsemblMetazoa" id="GBRI004292-RA">
    <property type="protein sequence ID" value="GBRI004292-PA"/>
    <property type="gene ID" value="GBRI004292"/>
</dbReference>
<keyword evidence="2" id="KW-1185">Reference proteome</keyword>
<proteinExistence type="predicted"/>
<evidence type="ECO:0000313" key="1">
    <source>
        <dbReference type="EnsemblMetazoa" id="GBRI004292-PA"/>
    </source>
</evidence>
<protein>
    <submittedName>
        <fullName evidence="1">Uncharacterized protein</fullName>
    </submittedName>
</protein>
<name>A0A1A9W2T2_9MUSC</name>
<accession>A0A1A9W2T2</accession>
<reference evidence="1" key="2">
    <citation type="submission" date="2020-05" db="UniProtKB">
        <authorList>
            <consortium name="EnsemblMetazoa"/>
        </authorList>
    </citation>
    <scope>IDENTIFICATION</scope>
    <source>
        <strain evidence="1">IAEA</strain>
    </source>
</reference>
<dbReference type="VEuPathDB" id="VectorBase:GBRI004292"/>
<reference evidence="2" key="1">
    <citation type="submission" date="2014-03" db="EMBL/GenBank/DDBJ databases">
        <authorList>
            <person name="Aksoy S."/>
            <person name="Warren W."/>
            <person name="Wilson R.K."/>
        </authorList>
    </citation>
    <scope>NUCLEOTIDE SEQUENCE [LARGE SCALE GENOMIC DNA]</scope>
    <source>
        <strain evidence="2">IAEA</strain>
    </source>
</reference>
<organism evidence="1 2">
    <name type="scientific">Glossina brevipalpis</name>
    <dbReference type="NCBI Taxonomy" id="37001"/>
    <lineage>
        <taxon>Eukaryota</taxon>
        <taxon>Metazoa</taxon>
        <taxon>Ecdysozoa</taxon>
        <taxon>Arthropoda</taxon>
        <taxon>Hexapoda</taxon>
        <taxon>Insecta</taxon>
        <taxon>Pterygota</taxon>
        <taxon>Neoptera</taxon>
        <taxon>Endopterygota</taxon>
        <taxon>Diptera</taxon>
        <taxon>Brachycera</taxon>
        <taxon>Muscomorpha</taxon>
        <taxon>Hippoboscoidea</taxon>
        <taxon>Glossinidae</taxon>
        <taxon>Glossina</taxon>
    </lineage>
</organism>
<dbReference type="AlphaFoldDB" id="A0A1A9W2T2"/>
<dbReference type="Proteomes" id="UP000091820">
    <property type="component" value="Unassembled WGS sequence"/>
</dbReference>
<sequence length="201" mass="22311">MSLEQIVDVSKSINTESKIERAQRPKGSLAHGSWFYYVYVNREIKTFLVTFRDLQNASEVLKSTVAEPNLTRTPFTSPHCENSLWRPSSVLPFSFKAFCTPSSSLNVTNAKIIFPHKMFIFSIVPHLSNIVLTLSMSTVSNFSQLTTHIVRSGSASPLKGSILNSISSSIVPFNFKAFSAPCTSSKITYAKIFGCRIKCIS</sequence>